<dbReference type="Gene3D" id="3.40.50.2300">
    <property type="match status" value="1"/>
</dbReference>
<keyword evidence="10 11" id="KW-0539">Nucleus</keyword>
<proteinExistence type="inferred from homology"/>
<dbReference type="NCBIfam" id="TIGR01557">
    <property type="entry name" value="myb_SHAQKYF"/>
    <property type="match status" value="1"/>
</dbReference>
<dbReference type="GO" id="GO:0003700">
    <property type="term" value="F:DNA-binding transcription factor activity"/>
    <property type="evidence" value="ECO:0007669"/>
    <property type="project" value="UniProtKB-UniRule"/>
</dbReference>
<evidence type="ECO:0000256" key="7">
    <source>
        <dbReference type="ARBA" id="ARBA00023125"/>
    </source>
</evidence>
<comment type="caution">
    <text evidence="16">The sequence shown here is derived from an EMBL/GenBank/DDBJ whole genome shotgun (WGS) entry which is preliminary data.</text>
</comment>
<evidence type="ECO:0000256" key="11">
    <source>
        <dbReference type="PIRNR" id="PIRNR036392"/>
    </source>
</evidence>
<evidence type="ECO:0000256" key="9">
    <source>
        <dbReference type="ARBA" id="ARBA00023163"/>
    </source>
</evidence>
<dbReference type="PROSITE" id="PS50110">
    <property type="entry name" value="RESPONSE_REGULATORY"/>
    <property type="match status" value="1"/>
</dbReference>
<dbReference type="InterPro" id="IPR009057">
    <property type="entry name" value="Homeodomain-like_sf"/>
</dbReference>
<keyword evidence="7 11" id="KW-0238">DNA-binding</keyword>
<dbReference type="PANTHER" id="PTHR43874">
    <property type="entry name" value="TWO-COMPONENT RESPONSE REGULATOR"/>
    <property type="match status" value="1"/>
</dbReference>
<reference evidence="16 17" key="1">
    <citation type="submission" date="2023-12" db="EMBL/GenBank/DDBJ databases">
        <title>A high-quality genome assembly for Dillenia turbinata (Dilleniales).</title>
        <authorList>
            <person name="Chanderbali A."/>
        </authorList>
    </citation>
    <scope>NUCLEOTIDE SEQUENCE [LARGE SCALE GENOMIC DNA]</scope>
    <source>
        <strain evidence="16">LSX21</strain>
        <tissue evidence="16">Leaf</tissue>
    </source>
</reference>
<evidence type="ECO:0000259" key="14">
    <source>
        <dbReference type="PROSITE" id="PS50110"/>
    </source>
</evidence>
<keyword evidence="5 11" id="KW-0902">Two-component regulatory system</keyword>
<feature type="domain" description="Response regulatory" evidence="14">
    <location>
        <begin position="32"/>
        <end position="147"/>
    </location>
</feature>
<comment type="similarity">
    <text evidence="2">Belongs to the ARR family. Type-B subfamily.</text>
</comment>
<keyword evidence="6 11" id="KW-0805">Transcription regulation</keyword>
<feature type="compositionally biased region" description="Polar residues" evidence="13">
    <location>
        <begin position="569"/>
        <end position="584"/>
    </location>
</feature>
<evidence type="ECO:0000256" key="10">
    <source>
        <dbReference type="ARBA" id="ARBA00023242"/>
    </source>
</evidence>
<evidence type="ECO:0000256" key="6">
    <source>
        <dbReference type="ARBA" id="ARBA00023015"/>
    </source>
</evidence>
<comment type="subcellular location">
    <subcellularLocation>
        <location evidence="1 11">Nucleus</location>
    </subcellularLocation>
</comment>
<feature type="domain" description="HTH myb-type" evidence="15">
    <location>
        <begin position="211"/>
        <end position="268"/>
    </location>
</feature>
<evidence type="ECO:0000313" key="17">
    <source>
        <dbReference type="Proteomes" id="UP001370490"/>
    </source>
</evidence>
<feature type="compositionally biased region" description="Basic and acidic residues" evidence="13">
    <location>
        <begin position="166"/>
        <end position="175"/>
    </location>
</feature>
<evidence type="ECO:0000256" key="13">
    <source>
        <dbReference type="SAM" id="MobiDB-lite"/>
    </source>
</evidence>
<accession>A0AAN8UB91</accession>
<dbReference type="FunFam" id="1.10.10.60:FF:000007">
    <property type="entry name" value="Two-component response regulator"/>
    <property type="match status" value="1"/>
</dbReference>
<dbReference type="InterPro" id="IPR017930">
    <property type="entry name" value="Myb_dom"/>
</dbReference>
<keyword evidence="8 11" id="KW-0010">Activator</keyword>
<evidence type="ECO:0000256" key="5">
    <source>
        <dbReference type="ARBA" id="ARBA00023012"/>
    </source>
</evidence>
<evidence type="ECO:0000256" key="1">
    <source>
        <dbReference type="ARBA" id="ARBA00004123"/>
    </source>
</evidence>
<dbReference type="PANTHER" id="PTHR43874:SF67">
    <property type="entry name" value="TWO-COMPONENT RESPONSE REGULATOR ARR2"/>
    <property type="match status" value="1"/>
</dbReference>
<dbReference type="InterPro" id="IPR011006">
    <property type="entry name" value="CheY-like_superfamily"/>
</dbReference>
<evidence type="ECO:0000256" key="4">
    <source>
        <dbReference type="ARBA" id="ARBA00022864"/>
    </source>
</evidence>
<evidence type="ECO:0000259" key="15">
    <source>
        <dbReference type="PROSITE" id="PS51294"/>
    </source>
</evidence>
<evidence type="ECO:0000256" key="3">
    <source>
        <dbReference type="ARBA" id="ARBA00022553"/>
    </source>
</evidence>
<dbReference type="SUPFAM" id="SSF52172">
    <property type="entry name" value="CheY-like"/>
    <property type="match status" value="1"/>
</dbReference>
<dbReference type="SMART" id="SM00448">
    <property type="entry name" value="REC"/>
    <property type="match status" value="1"/>
</dbReference>
<dbReference type="EMBL" id="JBAMMX010000026">
    <property type="protein sequence ID" value="KAK6913718.1"/>
    <property type="molecule type" value="Genomic_DNA"/>
</dbReference>
<dbReference type="AlphaFoldDB" id="A0AAN8UB91"/>
<keyword evidence="4" id="KW-0932">Cytokinin signaling pathway</keyword>
<evidence type="ECO:0000256" key="12">
    <source>
        <dbReference type="PROSITE-ProRule" id="PRU00169"/>
    </source>
</evidence>
<comment type="function">
    <text evidence="11">Transcriptional activator that binds specific DNA sequence.</text>
</comment>
<dbReference type="Pfam" id="PF00072">
    <property type="entry name" value="Response_reg"/>
    <property type="match status" value="1"/>
</dbReference>
<dbReference type="GO" id="GO:0009736">
    <property type="term" value="P:cytokinin-activated signaling pathway"/>
    <property type="evidence" value="ECO:0007669"/>
    <property type="project" value="UniProtKB-KW"/>
</dbReference>
<dbReference type="SUPFAM" id="SSF46689">
    <property type="entry name" value="Homeodomain-like"/>
    <property type="match status" value="1"/>
</dbReference>
<protein>
    <recommendedName>
        <fullName evidence="11">Two-component response regulator</fullName>
    </recommendedName>
</protein>
<gene>
    <name evidence="16" type="ORF">RJ641_021039</name>
</gene>
<evidence type="ECO:0000313" key="16">
    <source>
        <dbReference type="EMBL" id="KAK6913718.1"/>
    </source>
</evidence>
<dbReference type="GO" id="GO:0005634">
    <property type="term" value="C:nucleus"/>
    <property type="evidence" value="ECO:0007669"/>
    <property type="project" value="UniProtKB-SubCell"/>
</dbReference>
<keyword evidence="3 12" id="KW-0597">Phosphoprotein</keyword>
<evidence type="ECO:0000256" key="8">
    <source>
        <dbReference type="ARBA" id="ARBA00023159"/>
    </source>
</evidence>
<dbReference type="InterPro" id="IPR001789">
    <property type="entry name" value="Sig_transdc_resp-reg_receiver"/>
</dbReference>
<name>A0AAN8UB91_9MAGN</name>
<keyword evidence="9 11" id="KW-0804">Transcription</keyword>
<sequence>MNFGRGGKGVGAGSMSAAVYGGVSDQFPAGLRVLVVDDDPTCLMILERMLRACRYEVTKCNRAEIALNLLRQNKNGFDVVISDVHMPDMDGFKLLEHIGLEMDLPVIMMSADDGKQVVMKGITHGACDYLIKPVRIEALKNIWQHVVRKKKNEWKDLDPLGSGVEDGDRPQKVSDDADYTSSANEDNWKGTKKRKDGEEEVEERDETSTLKKPRVVWSVELHQQFVAAVNQLGVDKAVPKKILELMNVPGLTRENVASHLQKYRLYLKRICSAQQQQNGLNLAPQDAPYVPLSSLNGFDYQAVAAAGQLQPQSLATLQMAGLGRSGSKSGIGITNVDQKNLFCFENPKSRYGDGRHQQQIANAGNQPNFLHGIPTTMEPRQLAHFQQSSQSFGNLNIQVNTHATNCTSLMMPMAQQQPRGAILNEVAAGNVSRIASQLNPSNGNAGGLVRSVVAENCRGQVYNPVVTQGSSIAVKHPAEFSCSSFPLASTPRIPSIMSKMPTQDDINSRLKAAGGFVPSYDIFSELQQHKSQDWALPSVGLNFDGSQNTHPVQGNFDVSPSVLVNQGISSDQKSEANRNASPAGSVTLLPGQANGQTINQRQSINQHLIGLHVESLPVPKVDRDQNLNSQHTLYSEQFGQDDLMAAILKQQQFGLGAVEPEFDFDGFPMDNLRV</sequence>
<keyword evidence="17" id="KW-1185">Reference proteome</keyword>
<dbReference type="CDD" id="cd17584">
    <property type="entry name" value="REC_typeB_ARR-like"/>
    <property type="match status" value="1"/>
</dbReference>
<feature type="modified residue" description="4-aspartylphosphate" evidence="12">
    <location>
        <position position="83"/>
    </location>
</feature>
<dbReference type="Gene3D" id="1.10.10.60">
    <property type="entry name" value="Homeodomain-like"/>
    <property type="match status" value="1"/>
</dbReference>
<dbReference type="FunFam" id="3.40.50.2300:FF:000408">
    <property type="entry name" value="Two-component response regulator"/>
    <property type="match status" value="1"/>
</dbReference>
<feature type="region of interest" description="Disordered" evidence="13">
    <location>
        <begin position="569"/>
        <end position="591"/>
    </location>
</feature>
<dbReference type="GO" id="GO:0003677">
    <property type="term" value="F:DNA binding"/>
    <property type="evidence" value="ECO:0007669"/>
    <property type="project" value="UniProtKB-KW"/>
</dbReference>
<dbReference type="GO" id="GO:0000160">
    <property type="term" value="P:phosphorelay signal transduction system"/>
    <property type="evidence" value="ECO:0007669"/>
    <property type="project" value="UniProtKB-KW"/>
</dbReference>
<dbReference type="InterPro" id="IPR017053">
    <property type="entry name" value="Response_reg_B-typ_pln"/>
</dbReference>
<organism evidence="16 17">
    <name type="scientific">Dillenia turbinata</name>
    <dbReference type="NCBI Taxonomy" id="194707"/>
    <lineage>
        <taxon>Eukaryota</taxon>
        <taxon>Viridiplantae</taxon>
        <taxon>Streptophyta</taxon>
        <taxon>Embryophyta</taxon>
        <taxon>Tracheophyta</taxon>
        <taxon>Spermatophyta</taxon>
        <taxon>Magnoliopsida</taxon>
        <taxon>eudicotyledons</taxon>
        <taxon>Gunneridae</taxon>
        <taxon>Pentapetalae</taxon>
        <taxon>Dilleniales</taxon>
        <taxon>Dilleniaceae</taxon>
        <taxon>Dillenia</taxon>
    </lineage>
</organism>
<dbReference type="InterPro" id="IPR001005">
    <property type="entry name" value="SANT/Myb"/>
</dbReference>
<dbReference type="InterPro" id="IPR006447">
    <property type="entry name" value="Myb_dom_plants"/>
</dbReference>
<dbReference type="PROSITE" id="PS51294">
    <property type="entry name" value="HTH_MYB"/>
    <property type="match status" value="1"/>
</dbReference>
<dbReference type="Proteomes" id="UP001370490">
    <property type="component" value="Unassembled WGS sequence"/>
</dbReference>
<dbReference type="Pfam" id="PF00249">
    <property type="entry name" value="Myb_DNA-binding"/>
    <property type="match status" value="1"/>
</dbReference>
<dbReference type="PIRSF" id="PIRSF036392">
    <property type="entry name" value="RR_ARR_type-B"/>
    <property type="match status" value="1"/>
</dbReference>
<evidence type="ECO:0000256" key="2">
    <source>
        <dbReference type="ARBA" id="ARBA00006015"/>
    </source>
</evidence>
<feature type="region of interest" description="Disordered" evidence="13">
    <location>
        <begin position="157"/>
        <end position="209"/>
    </location>
</feature>
<dbReference type="InterPro" id="IPR045279">
    <property type="entry name" value="ARR-like"/>
</dbReference>